<reference evidence="1" key="1">
    <citation type="submission" date="2020-02" db="EMBL/GenBank/DDBJ databases">
        <authorList>
            <person name="Meier V. D."/>
        </authorList>
    </citation>
    <scope>NUCLEOTIDE SEQUENCE</scope>
    <source>
        <strain evidence="1">AVDCRST_MAG87</strain>
    </source>
</reference>
<dbReference type="AlphaFoldDB" id="A0A6J4VKQ0"/>
<protein>
    <submittedName>
        <fullName evidence="1">Uncharacterized protein</fullName>
    </submittedName>
</protein>
<proteinExistence type="predicted"/>
<name>A0A6J4VKQ0_9BACT</name>
<sequence length="244" mass="25895">MCDRLCLVGRGIGRQIEIHRGRSVEENVANAAANEVQRPVPHPECGGELVDHRLLTARQPGKHAAWQRPGRGDRFDKGGLVLGHRASGIGYGGKGLGHGSDADTLAPRPHAPPSLARISQELEVFSGATIAGTGQNRPGCRSAGDVSIRVPARGARDDSLGRPPVPRTDAAYRGLPYVWGGVYLHETFAYTATGGHLGLPYEYCRTCAMERGSPSHGRPLVLLTDASPANGTCNMARSSLADRL</sequence>
<evidence type="ECO:0000313" key="1">
    <source>
        <dbReference type="EMBL" id="CAA9579016.1"/>
    </source>
</evidence>
<dbReference type="EMBL" id="CADCWJ010000695">
    <property type="protein sequence ID" value="CAA9579016.1"/>
    <property type="molecule type" value="Genomic_DNA"/>
</dbReference>
<organism evidence="1">
    <name type="scientific">uncultured Thermomicrobiales bacterium</name>
    <dbReference type="NCBI Taxonomy" id="1645740"/>
    <lineage>
        <taxon>Bacteria</taxon>
        <taxon>Pseudomonadati</taxon>
        <taxon>Thermomicrobiota</taxon>
        <taxon>Thermomicrobia</taxon>
        <taxon>Thermomicrobiales</taxon>
        <taxon>environmental samples</taxon>
    </lineage>
</organism>
<accession>A0A6J4VKQ0</accession>
<gene>
    <name evidence="1" type="ORF">AVDCRST_MAG87-3140</name>
</gene>